<dbReference type="InterPro" id="IPR007387">
    <property type="entry name" value="TRAP_DctQ"/>
</dbReference>
<feature type="transmembrane region" description="Helical" evidence="9">
    <location>
        <begin position="143"/>
        <end position="163"/>
    </location>
</feature>
<comment type="similarity">
    <text evidence="8 9">Belongs to the TRAP transporter small permease family.</text>
</comment>
<dbReference type="GO" id="GO:0005886">
    <property type="term" value="C:plasma membrane"/>
    <property type="evidence" value="ECO:0007669"/>
    <property type="project" value="UniProtKB-SubCell"/>
</dbReference>
<evidence type="ECO:0000313" key="12">
    <source>
        <dbReference type="EMBL" id="QEW25441.1"/>
    </source>
</evidence>
<dbReference type="STRING" id="540747.SAMN04488031_104318"/>
<dbReference type="PANTHER" id="PTHR35011">
    <property type="entry name" value="2,3-DIKETO-L-GULONATE TRAP TRANSPORTER SMALL PERMEASE PROTEIN YIAM"/>
    <property type="match status" value="1"/>
</dbReference>
<dbReference type="Proteomes" id="UP000051401">
    <property type="component" value="Unassembled WGS sequence"/>
</dbReference>
<organism evidence="11 13">
    <name type="scientific">Roseovarius indicus</name>
    <dbReference type="NCBI Taxonomy" id="540747"/>
    <lineage>
        <taxon>Bacteria</taxon>
        <taxon>Pseudomonadati</taxon>
        <taxon>Pseudomonadota</taxon>
        <taxon>Alphaproteobacteria</taxon>
        <taxon>Rhodobacterales</taxon>
        <taxon>Roseobacteraceae</taxon>
        <taxon>Roseovarius</taxon>
    </lineage>
</organism>
<feature type="transmembrane region" description="Helical" evidence="9">
    <location>
        <begin position="59"/>
        <end position="76"/>
    </location>
</feature>
<accession>A0A0T5PBJ4</accession>
<protein>
    <recommendedName>
        <fullName evidence="9">TRAP transporter small permease protein</fullName>
    </recommendedName>
</protein>
<dbReference type="AlphaFoldDB" id="A0A0T5PBJ4"/>
<reference evidence="12 14" key="2">
    <citation type="submission" date="2018-08" db="EMBL/GenBank/DDBJ databases">
        <title>Genetic Globetrotter - A new plasmid hitch-hiking vast phylogenetic and geographic distances.</title>
        <authorList>
            <person name="Vollmers J."/>
            <person name="Petersen J."/>
        </authorList>
    </citation>
    <scope>NUCLEOTIDE SEQUENCE [LARGE SCALE GENOMIC DNA]</scope>
    <source>
        <strain evidence="12 14">DSM 26383</strain>
    </source>
</reference>
<keyword evidence="4 9" id="KW-0997">Cell inner membrane</keyword>
<sequence>MNSAGAGWAKAGHVLWNGLLRLQRLIMLAAIVFTTTAIMIEVVMRYIFSSSIIGVQELAAYSALWLYFSGAAYGTYTRVHITAELTHLVFRSPRQMLALKFLTNLISFGLLAYIVPWGWRYLEWGLTRHEQSSSTFLGSTYDIVFFQSAIFYGIVLMTFYFFVETLQCLRALLSGDDTRTDLLTDRPEADTWI</sequence>
<evidence type="ECO:0000256" key="7">
    <source>
        <dbReference type="ARBA" id="ARBA00023136"/>
    </source>
</evidence>
<dbReference type="EMBL" id="LAXI01000003">
    <property type="protein sequence ID" value="KRS18461.1"/>
    <property type="molecule type" value="Genomic_DNA"/>
</dbReference>
<feature type="transmembrane region" description="Helical" evidence="9">
    <location>
        <begin position="25"/>
        <end position="47"/>
    </location>
</feature>
<dbReference type="Proteomes" id="UP000325785">
    <property type="component" value="Chromosome"/>
</dbReference>
<comment type="subunit">
    <text evidence="9">The complex comprises the extracytoplasmic solute receptor protein and the two transmembrane proteins.</text>
</comment>
<dbReference type="RefSeq" id="WP_057814506.1">
    <property type="nucleotide sequence ID" value="NZ_CP031598.1"/>
</dbReference>
<keyword evidence="2 9" id="KW-0813">Transport</keyword>
<keyword evidence="5 9" id="KW-0812">Transmembrane</keyword>
<comment type="subcellular location">
    <subcellularLocation>
        <location evidence="1 9">Cell inner membrane</location>
        <topology evidence="1 9">Multi-pass membrane protein</topology>
    </subcellularLocation>
</comment>
<dbReference type="GO" id="GO:0022857">
    <property type="term" value="F:transmembrane transporter activity"/>
    <property type="evidence" value="ECO:0007669"/>
    <property type="project" value="UniProtKB-UniRule"/>
</dbReference>
<evidence type="ECO:0000256" key="8">
    <source>
        <dbReference type="ARBA" id="ARBA00038436"/>
    </source>
</evidence>
<evidence type="ECO:0000256" key="5">
    <source>
        <dbReference type="ARBA" id="ARBA00022692"/>
    </source>
</evidence>
<gene>
    <name evidence="12" type="ORF">RIdsm_01228</name>
    <name evidence="11" type="ORF">XM52_06485</name>
</gene>
<evidence type="ECO:0000256" key="3">
    <source>
        <dbReference type="ARBA" id="ARBA00022475"/>
    </source>
</evidence>
<name>A0A0T5PBJ4_9RHOB</name>
<evidence type="ECO:0000256" key="4">
    <source>
        <dbReference type="ARBA" id="ARBA00022519"/>
    </source>
</evidence>
<keyword evidence="3" id="KW-1003">Cell membrane</keyword>
<evidence type="ECO:0000256" key="6">
    <source>
        <dbReference type="ARBA" id="ARBA00022989"/>
    </source>
</evidence>
<proteinExistence type="inferred from homology"/>
<evidence type="ECO:0000259" key="10">
    <source>
        <dbReference type="Pfam" id="PF04290"/>
    </source>
</evidence>
<evidence type="ECO:0000256" key="9">
    <source>
        <dbReference type="RuleBase" id="RU369079"/>
    </source>
</evidence>
<evidence type="ECO:0000256" key="1">
    <source>
        <dbReference type="ARBA" id="ARBA00004429"/>
    </source>
</evidence>
<keyword evidence="13" id="KW-1185">Reference proteome</keyword>
<evidence type="ECO:0000313" key="14">
    <source>
        <dbReference type="Proteomes" id="UP000325785"/>
    </source>
</evidence>
<reference evidence="11 13" key="1">
    <citation type="submission" date="2015-04" db="EMBL/GenBank/DDBJ databases">
        <title>The draft genome sequence of Roseovarius indicus B108T.</title>
        <authorList>
            <person name="Li G."/>
            <person name="Lai Q."/>
            <person name="Shao Z."/>
            <person name="Yan P."/>
        </authorList>
    </citation>
    <scope>NUCLEOTIDE SEQUENCE [LARGE SCALE GENOMIC DNA]</scope>
    <source>
        <strain evidence="11 13">B108</strain>
    </source>
</reference>
<dbReference type="PATRIC" id="fig|540747.5.peg.3658"/>
<evidence type="ECO:0000256" key="2">
    <source>
        <dbReference type="ARBA" id="ARBA00022448"/>
    </source>
</evidence>
<dbReference type="GO" id="GO:0015740">
    <property type="term" value="P:C4-dicarboxylate transport"/>
    <property type="evidence" value="ECO:0007669"/>
    <property type="project" value="TreeGrafter"/>
</dbReference>
<comment type="function">
    <text evidence="9">Part of the tripartite ATP-independent periplasmic (TRAP) transport system.</text>
</comment>
<evidence type="ECO:0000313" key="11">
    <source>
        <dbReference type="EMBL" id="KRS18461.1"/>
    </source>
</evidence>
<dbReference type="PANTHER" id="PTHR35011:SF2">
    <property type="entry name" value="2,3-DIKETO-L-GULONATE TRAP TRANSPORTER SMALL PERMEASE PROTEIN YIAM"/>
    <property type="match status" value="1"/>
</dbReference>
<keyword evidence="6 9" id="KW-1133">Transmembrane helix</keyword>
<feature type="domain" description="Tripartite ATP-independent periplasmic transporters DctQ component" evidence="10">
    <location>
        <begin position="37"/>
        <end position="170"/>
    </location>
</feature>
<feature type="transmembrane region" description="Helical" evidence="9">
    <location>
        <begin position="97"/>
        <end position="119"/>
    </location>
</feature>
<dbReference type="KEGG" id="rid:RIdsm_01228"/>
<dbReference type="InterPro" id="IPR055348">
    <property type="entry name" value="DctQ"/>
</dbReference>
<evidence type="ECO:0000313" key="13">
    <source>
        <dbReference type="Proteomes" id="UP000051401"/>
    </source>
</evidence>
<dbReference type="Pfam" id="PF04290">
    <property type="entry name" value="DctQ"/>
    <property type="match status" value="1"/>
</dbReference>
<keyword evidence="7 9" id="KW-0472">Membrane</keyword>
<dbReference type="EMBL" id="CP031598">
    <property type="protein sequence ID" value="QEW25441.1"/>
    <property type="molecule type" value="Genomic_DNA"/>
</dbReference>